<gene>
    <name evidence="2" type="ORF">E7201_04680</name>
</gene>
<comment type="caution">
    <text evidence="2">The sequence shown here is derived from an EMBL/GenBank/DDBJ whole genome shotgun (WGS) entry which is preliminary data.</text>
</comment>
<sequence>MINVKEIADKADMIVSGYAFTRENEKIRVLNLDCPQKALVLDKEGQMLETNMDDIEMEIVMDIYRRNKKYMEDSLYA</sequence>
<dbReference type="Pfam" id="PF24848">
    <property type="entry name" value="DUF7723"/>
    <property type="match status" value="1"/>
</dbReference>
<accession>A0A927WMB7</accession>
<evidence type="ECO:0000313" key="2">
    <source>
        <dbReference type="EMBL" id="MBE6092460.1"/>
    </source>
</evidence>
<protein>
    <recommendedName>
        <fullName evidence="1">DUF7723 domain-containing protein</fullName>
    </recommendedName>
</protein>
<dbReference type="InterPro" id="IPR056140">
    <property type="entry name" value="DUF7723"/>
</dbReference>
<feature type="domain" description="DUF7723" evidence="1">
    <location>
        <begin position="1"/>
        <end position="71"/>
    </location>
</feature>
<evidence type="ECO:0000259" key="1">
    <source>
        <dbReference type="Pfam" id="PF24848"/>
    </source>
</evidence>
<organism evidence="2 3">
    <name type="scientific">Selenomonas ruminantium</name>
    <dbReference type="NCBI Taxonomy" id="971"/>
    <lineage>
        <taxon>Bacteria</taxon>
        <taxon>Bacillati</taxon>
        <taxon>Bacillota</taxon>
        <taxon>Negativicutes</taxon>
        <taxon>Selenomonadales</taxon>
        <taxon>Selenomonadaceae</taxon>
        <taxon>Selenomonas</taxon>
    </lineage>
</organism>
<dbReference type="EMBL" id="SVBY01000024">
    <property type="protein sequence ID" value="MBE6092460.1"/>
    <property type="molecule type" value="Genomic_DNA"/>
</dbReference>
<dbReference type="AlphaFoldDB" id="A0A927WMB7"/>
<evidence type="ECO:0000313" key="3">
    <source>
        <dbReference type="Proteomes" id="UP000761380"/>
    </source>
</evidence>
<proteinExistence type="predicted"/>
<dbReference type="Proteomes" id="UP000761380">
    <property type="component" value="Unassembled WGS sequence"/>
</dbReference>
<name>A0A927WMB7_SELRU</name>
<reference evidence="2" key="1">
    <citation type="submission" date="2019-04" db="EMBL/GenBank/DDBJ databases">
        <title>Evolution of Biomass-Degrading Anaerobic Consortia Revealed by Metagenomics.</title>
        <authorList>
            <person name="Peng X."/>
        </authorList>
    </citation>
    <scope>NUCLEOTIDE SEQUENCE</scope>
    <source>
        <strain evidence="2">SIG240</strain>
    </source>
</reference>